<reference evidence="2 3" key="1">
    <citation type="submission" date="2019-03" db="EMBL/GenBank/DDBJ databases">
        <title>Subsurface microbial communities from deep shales in Ohio and West Virginia, USA.</title>
        <authorList>
            <person name="Wrighton K."/>
        </authorList>
    </citation>
    <scope>NUCLEOTIDE SEQUENCE [LARGE SCALE GENOMIC DNA]</scope>
    <source>
        <strain evidence="2 3">DSMZ 11287</strain>
    </source>
</reference>
<dbReference type="InterPro" id="IPR027802">
    <property type="entry name" value="Multi-ubiquitin_dom"/>
</dbReference>
<evidence type="ECO:0000259" key="1">
    <source>
        <dbReference type="Pfam" id="PF14452"/>
    </source>
</evidence>
<sequence>MKKKKSKTIIVNGREKEYTEKEITFDKVILLAFGKIDESPNVVYTVTYSKNGKKESGVMVKGDRVKVHKGAIFNVTRTDKS</sequence>
<proteinExistence type="predicted"/>
<name>A0A4R8GPV9_9FIRM</name>
<feature type="domain" description="Multi-ubiquitin" evidence="1">
    <location>
        <begin position="8"/>
        <end position="79"/>
    </location>
</feature>
<dbReference type="RefSeq" id="WP_134059143.1">
    <property type="nucleotide sequence ID" value="NZ_SOEF01000015.1"/>
</dbReference>
<dbReference type="Pfam" id="PF14452">
    <property type="entry name" value="Multi_ubiq"/>
    <property type="match status" value="1"/>
</dbReference>
<comment type="caution">
    <text evidence="2">The sequence shown here is derived from an EMBL/GenBank/DDBJ whole genome shotgun (WGS) entry which is preliminary data.</text>
</comment>
<protein>
    <submittedName>
        <fullName evidence="2">Multiubiquitin</fullName>
    </submittedName>
</protein>
<evidence type="ECO:0000313" key="2">
    <source>
        <dbReference type="EMBL" id="TDX43627.1"/>
    </source>
</evidence>
<dbReference type="AlphaFoldDB" id="A0A4R8GPV9"/>
<evidence type="ECO:0000313" key="3">
    <source>
        <dbReference type="Proteomes" id="UP000295472"/>
    </source>
</evidence>
<dbReference type="EMBL" id="SOEF01000015">
    <property type="protein sequence ID" value="TDX43627.1"/>
    <property type="molecule type" value="Genomic_DNA"/>
</dbReference>
<accession>A0A4R8GPV9</accession>
<gene>
    <name evidence="2" type="ORF">C7954_1156</name>
</gene>
<dbReference type="GeneID" id="57012730"/>
<organism evidence="2 3">
    <name type="scientific">Halanaerobium congolense</name>
    <dbReference type="NCBI Taxonomy" id="54121"/>
    <lineage>
        <taxon>Bacteria</taxon>
        <taxon>Bacillati</taxon>
        <taxon>Bacillota</taxon>
        <taxon>Clostridia</taxon>
        <taxon>Halanaerobiales</taxon>
        <taxon>Halanaerobiaceae</taxon>
        <taxon>Halanaerobium</taxon>
    </lineage>
</organism>
<dbReference type="Proteomes" id="UP000295472">
    <property type="component" value="Unassembled WGS sequence"/>
</dbReference>